<name>A0A1D8NAD8_YARLL</name>
<dbReference type="VEuPathDB" id="FungiDB:YALI1_C13506g"/>
<accession>A0A1D8NAD8</accession>
<organism evidence="2 4">
    <name type="scientific">Yarrowia lipolytica</name>
    <name type="common">Candida lipolytica</name>
    <dbReference type="NCBI Taxonomy" id="4952"/>
    <lineage>
        <taxon>Eukaryota</taxon>
        <taxon>Fungi</taxon>
        <taxon>Dikarya</taxon>
        <taxon>Ascomycota</taxon>
        <taxon>Saccharomycotina</taxon>
        <taxon>Dipodascomycetes</taxon>
        <taxon>Dipodascales</taxon>
        <taxon>Dipodascales incertae sedis</taxon>
        <taxon>Yarrowia</taxon>
    </lineage>
</organism>
<proteinExistence type="predicted"/>
<dbReference type="EMBL" id="CP017555">
    <property type="protein sequence ID" value="AOW02595.1"/>
    <property type="molecule type" value="Genomic_DNA"/>
</dbReference>
<gene>
    <name evidence="3" type="ORF">B0I71DRAFT_23467</name>
    <name evidence="2" type="ORF">YALI1_C13506g</name>
</gene>
<evidence type="ECO:0000313" key="3">
    <source>
        <dbReference type="EMBL" id="RDW27253.1"/>
    </source>
</evidence>
<reference evidence="3 5" key="2">
    <citation type="submission" date="2018-07" db="EMBL/GenBank/DDBJ databases">
        <title>Draft Genome Assemblies for Five Robust Yarrowia lipolytica Strains Exhibiting High Lipid Production and Pentose Sugar Utilization and Sugar Alcohol Secretion from Undetoxified Lignocellulosic Biomass Hydrolysates.</title>
        <authorList>
            <consortium name="DOE Joint Genome Institute"/>
            <person name="Walker C."/>
            <person name="Ryu S."/>
            <person name="Na H."/>
            <person name="Zane M."/>
            <person name="LaButti K."/>
            <person name="Lipzen A."/>
            <person name="Haridas S."/>
            <person name="Barry K."/>
            <person name="Grigoriev I.V."/>
            <person name="Quarterman J."/>
            <person name="Slininger P."/>
            <person name="Dien B."/>
            <person name="Trinh C.T."/>
        </authorList>
    </citation>
    <scope>NUCLEOTIDE SEQUENCE [LARGE SCALE GENOMIC DNA]</scope>
    <source>
        <strain evidence="3 5">YB392</strain>
    </source>
</reference>
<feature type="region of interest" description="Disordered" evidence="1">
    <location>
        <begin position="46"/>
        <end position="66"/>
    </location>
</feature>
<evidence type="ECO:0000256" key="1">
    <source>
        <dbReference type="SAM" id="MobiDB-lite"/>
    </source>
</evidence>
<evidence type="ECO:0000313" key="5">
    <source>
        <dbReference type="Proteomes" id="UP000256601"/>
    </source>
</evidence>
<evidence type="ECO:0000313" key="4">
    <source>
        <dbReference type="Proteomes" id="UP000182444"/>
    </source>
</evidence>
<feature type="compositionally biased region" description="Polar residues" evidence="1">
    <location>
        <begin position="46"/>
        <end position="57"/>
    </location>
</feature>
<dbReference type="Proteomes" id="UP000182444">
    <property type="component" value="Chromosome 1C"/>
</dbReference>
<sequence length="144" mass="15858">MEGPVKTPDSYTVKQVVGYLDLTAPTGEFLVYKWRPSFELTEITGTAKVQTTPNQPAAAQKQRESRILPPFPHSAALLDIPGRWLAYCCDAPDLDRVPGRLLERVLESLSMTAVSSLKSLFAAGSRHYWGYGSPQTAPPPTRQV</sequence>
<dbReference type="Proteomes" id="UP000256601">
    <property type="component" value="Unassembled WGS sequence"/>
</dbReference>
<evidence type="ECO:0000313" key="2">
    <source>
        <dbReference type="EMBL" id="AOW02595.1"/>
    </source>
</evidence>
<reference evidence="2 4" key="1">
    <citation type="journal article" date="2016" name="PLoS ONE">
        <title>Sequence Assembly of Yarrowia lipolytica Strain W29/CLIB89 Shows Transposable Element Diversity.</title>
        <authorList>
            <person name="Magnan C."/>
            <person name="Yu J."/>
            <person name="Chang I."/>
            <person name="Jahn E."/>
            <person name="Kanomata Y."/>
            <person name="Wu J."/>
            <person name="Zeller M."/>
            <person name="Oakes M."/>
            <person name="Baldi P."/>
            <person name="Sandmeyer S."/>
        </authorList>
    </citation>
    <scope>NUCLEOTIDE SEQUENCE [LARGE SCALE GENOMIC DNA]</scope>
    <source>
        <strain evidence="2">CLIB89</strain>
        <strain evidence="4">CLIB89(W29)</strain>
    </source>
</reference>
<dbReference type="EMBL" id="KZ858965">
    <property type="protein sequence ID" value="RDW27253.1"/>
    <property type="molecule type" value="Genomic_DNA"/>
</dbReference>
<dbReference type="AlphaFoldDB" id="A0A1D8NAD8"/>
<protein>
    <submittedName>
        <fullName evidence="2">Uncharacterized protein</fullName>
    </submittedName>
</protein>
<dbReference type="VEuPathDB" id="FungiDB:YALI0_F08987g"/>